<accession>A0A238JHS0</accession>
<dbReference type="Gene3D" id="2.160.20.160">
    <property type="match status" value="1"/>
</dbReference>
<name>A0A238JHS0_9RHOB</name>
<evidence type="ECO:0008006" key="4">
    <source>
        <dbReference type="Google" id="ProtNLM"/>
    </source>
</evidence>
<keyword evidence="3" id="KW-1185">Reference proteome</keyword>
<reference evidence="3" key="1">
    <citation type="submission" date="2017-05" db="EMBL/GenBank/DDBJ databases">
        <authorList>
            <person name="Rodrigo-Torres L."/>
            <person name="Arahal R. D."/>
            <person name="Lucena T."/>
        </authorList>
    </citation>
    <scope>NUCLEOTIDE SEQUENCE [LARGE SCALE GENOMIC DNA]</scope>
    <source>
        <strain evidence="3">CECT 8649</strain>
    </source>
</reference>
<feature type="chain" id="PRO_5012059598" description="Hemolysin-type calcium-binding repeat-containing protein" evidence="1">
    <location>
        <begin position="21"/>
        <end position="355"/>
    </location>
</feature>
<dbReference type="RefSeq" id="WP_133840863.1">
    <property type="nucleotide sequence ID" value="NZ_FXXP01000003.1"/>
</dbReference>
<dbReference type="AlphaFoldDB" id="A0A238JHS0"/>
<dbReference type="PRINTS" id="PR00313">
    <property type="entry name" value="CABNDNGRPT"/>
</dbReference>
<organism evidence="2 3">
    <name type="scientific">Pelagimonas phthalicica</name>
    <dbReference type="NCBI Taxonomy" id="1037362"/>
    <lineage>
        <taxon>Bacteria</taxon>
        <taxon>Pseudomonadati</taxon>
        <taxon>Pseudomonadota</taxon>
        <taxon>Alphaproteobacteria</taxon>
        <taxon>Rhodobacterales</taxon>
        <taxon>Roseobacteraceae</taxon>
        <taxon>Pelagimonas</taxon>
    </lineage>
</organism>
<evidence type="ECO:0000313" key="3">
    <source>
        <dbReference type="Proteomes" id="UP000225972"/>
    </source>
</evidence>
<sequence>MGLGVLLALFSLALLGTAFIDSGSSGGSEDDEPSNPDLEIDDEGNLYGTQGDDVITFDDIDDGIVPTTISTGDGDDLVDLRVPENWVEDNPDMSLNDTGIPDVVDMGDGDDTFAATYGWLEFGHHVLGGDGDDSILAPGAFEAEVHGGDGNDTIDVSESASTVVTGGAGDDHILTFVGYPGGTGFFTSTSGGEGNDTLDVTVDHEFWFPIQGEDWTTDGVLGNGGVDHFIVELNEGLELSDETVSDPDALSLFQEDFSFLENSDGTAVRTTALTLTDFDPQTETLQLNLTPESDQFEVGSVRIEGDGIVVTYIPLEYQEYLLPREIMIRLDTDGLTWDQITLAGADNAVLSPVAA</sequence>
<dbReference type="InterPro" id="IPR011049">
    <property type="entry name" value="Serralysin-like_metalloprot_C"/>
</dbReference>
<dbReference type="SUPFAM" id="SSF51120">
    <property type="entry name" value="beta-Roll"/>
    <property type="match status" value="1"/>
</dbReference>
<protein>
    <recommendedName>
        <fullName evidence="4">Hemolysin-type calcium-binding repeat-containing protein</fullName>
    </recommendedName>
</protein>
<keyword evidence="1" id="KW-0732">Signal</keyword>
<dbReference type="Proteomes" id="UP000225972">
    <property type="component" value="Unassembled WGS sequence"/>
</dbReference>
<dbReference type="EMBL" id="FXXP01000003">
    <property type="protein sequence ID" value="SMX29754.1"/>
    <property type="molecule type" value="Genomic_DNA"/>
</dbReference>
<feature type="signal peptide" evidence="1">
    <location>
        <begin position="1"/>
        <end position="20"/>
    </location>
</feature>
<dbReference type="OrthoDB" id="9803927at2"/>
<gene>
    <name evidence="2" type="ORF">TRP8649_03893</name>
</gene>
<proteinExistence type="predicted"/>
<evidence type="ECO:0000256" key="1">
    <source>
        <dbReference type="SAM" id="SignalP"/>
    </source>
</evidence>
<evidence type="ECO:0000313" key="2">
    <source>
        <dbReference type="EMBL" id="SMX29754.1"/>
    </source>
</evidence>